<dbReference type="OrthoDB" id="5298194at2"/>
<evidence type="ECO:0000313" key="2">
    <source>
        <dbReference type="EMBL" id="GAD78970.1"/>
    </source>
</evidence>
<feature type="domain" description="Methyltransferase" evidence="1">
    <location>
        <begin position="111"/>
        <end position="228"/>
    </location>
</feature>
<gene>
    <name evidence="2" type="ORF">VEZ01S_08_00060</name>
</gene>
<dbReference type="RefSeq" id="WP_021712681.1">
    <property type="nucleotide sequence ID" value="NZ_BATM01000008.1"/>
</dbReference>
<dbReference type="eggNOG" id="ENOG502Z7Q4">
    <property type="taxonomic scope" value="Bacteria"/>
</dbReference>
<keyword evidence="3" id="KW-1185">Reference proteome</keyword>
<dbReference type="Pfam" id="PF13679">
    <property type="entry name" value="Methyltransf_32"/>
    <property type="match status" value="1"/>
</dbReference>
<dbReference type="InterPro" id="IPR029063">
    <property type="entry name" value="SAM-dependent_MTases_sf"/>
</dbReference>
<accession>U3AYZ8</accession>
<reference evidence="2 3" key="1">
    <citation type="submission" date="2013-09" db="EMBL/GenBank/DDBJ databases">
        <title>Whole genome shotgun sequence of Vibrio ezurae NBRC 102218.</title>
        <authorList>
            <person name="Yoshida I."/>
            <person name="Hosoyama A."/>
            <person name="Numata M."/>
            <person name="Hashimoto M."/>
            <person name="Hosoyama Y."/>
            <person name="Tsuchikane K."/>
            <person name="Noguchi M."/>
            <person name="Hirakata S."/>
            <person name="Ichikawa N."/>
            <person name="Ohji S."/>
            <person name="Yamazoe A."/>
            <person name="Fujita N."/>
        </authorList>
    </citation>
    <scope>NUCLEOTIDE SEQUENCE [LARGE SCALE GENOMIC DNA]</scope>
    <source>
        <strain evidence="2 3">NBRC 102218</strain>
    </source>
</reference>
<dbReference type="Gene3D" id="3.40.50.150">
    <property type="entry name" value="Vaccinia Virus protein VP39"/>
    <property type="match status" value="1"/>
</dbReference>
<dbReference type="STRING" id="1219080.VEZ01S_08_00060"/>
<comment type="caution">
    <text evidence="2">The sequence shown here is derived from an EMBL/GenBank/DDBJ whole genome shotgun (WGS) entry which is preliminary data.</text>
</comment>
<organism evidence="2 3">
    <name type="scientific">Vibrio ezurae NBRC 102218</name>
    <dbReference type="NCBI Taxonomy" id="1219080"/>
    <lineage>
        <taxon>Bacteria</taxon>
        <taxon>Pseudomonadati</taxon>
        <taxon>Pseudomonadota</taxon>
        <taxon>Gammaproteobacteria</taxon>
        <taxon>Vibrionales</taxon>
        <taxon>Vibrionaceae</taxon>
        <taxon>Vibrio</taxon>
    </lineage>
</organism>
<dbReference type="SUPFAM" id="SSF53335">
    <property type="entry name" value="S-adenosyl-L-methionine-dependent methyltransferases"/>
    <property type="match status" value="1"/>
</dbReference>
<dbReference type="InterPro" id="IPR025714">
    <property type="entry name" value="Methyltranfer_dom"/>
</dbReference>
<protein>
    <recommendedName>
        <fullName evidence="1">Methyltransferase domain-containing protein</fullName>
    </recommendedName>
</protein>
<dbReference type="AlphaFoldDB" id="U3AYZ8"/>
<evidence type="ECO:0000259" key="1">
    <source>
        <dbReference type="Pfam" id="PF13679"/>
    </source>
</evidence>
<dbReference type="Proteomes" id="UP000016562">
    <property type="component" value="Unassembled WGS sequence"/>
</dbReference>
<name>U3AYZ8_9VIBR</name>
<proteinExistence type="predicted"/>
<dbReference type="PANTHER" id="PTHR13369">
    <property type="match status" value="1"/>
</dbReference>
<dbReference type="PANTHER" id="PTHR13369:SF0">
    <property type="entry name" value="GLUTATHIONE S-TRANSFERASE C-TERMINAL DOMAIN-CONTAINING PROTEIN"/>
    <property type="match status" value="1"/>
</dbReference>
<sequence length="396" mass="45607">MRTQYIQLDHLLLKHQHYWRFEPFHASQTVEHRFTQTALGTWLDSLSMSDVQRLKQDLPSILCQLSEYLPQLPELTQLCLLEKSTSMPLALNSHLSSGIPGRKLSQIAAMGAEALGTHHGSEWLEWCAGKGFLGRILAHHSEQDVTSFEWQESLCQQGQLDANKQQLPLRFVQGDAFDCDHQQVFNEHQHAVALHACGDLHVRLMQHASHYQLPALSIAPCCYHLIQEDAYQPLSDIGKSSLLALSKAELRIPLQETVTGGERVQKHRFLEMSYRLGLDELLRRELDFKEYQPIPSVKKSQLQLGFHAFCQWATERKGLALPDCDFAHYQTLGEQRFVRMEKLSLVQMAFHRPLELWLVMDKALFLKERGYRVNLTEFCDKKITPRNILIHAVLSR</sequence>
<evidence type="ECO:0000313" key="3">
    <source>
        <dbReference type="Proteomes" id="UP000016562"/>
    </source>
</evidence>
<dbReference type="EMBL" id="BATM01000008">
    <property type="protein sequence ID" value="GAD78970.1"/>
    <property type="molecule type" value="Genomic_DNA"/>
</dbReference>